<name>A0ABV9MAK0_9BACL</name>
<evidence type="ECO:0000259" key="2">
    <source>
        <dbReference type="Pfam" id="PF06713"/>
    </source>
</evidence>
<gene>
    <name evidence="3" type="ORF">ACFO5U_08355</name>
</gene>
<keyword evidence="4" id="KW-1185">Reference proteome</keyword>
<keyword evidence="1" id="KW-0812">Transmembrane</keyword>
<feature type="transmembrane region" description="Helical" evidence="1">
    <location>
        <begin position="12"/>
        <end position="32"/>
    </location>
</feature>
<keyword evidence="1" id="KW-1133">Transmembrane helix</keyword>
<comment type="caution">
    <text evidence="3">The sequence shown here is derived from an EMBL/GenBank/DDBJ whole genome shotgun (WGS) entry which is preliminary data.</text>
</comment>
<protein>
    <submittedName>
        <fullName evidence="3">PH domain-containing protein</fullName>
    </submittedName>
</protein>
<proteinExistence type="predicted"/>
<reference evidence="4" key="1">
    <citation type="journal article" date="2019" name="Int. J. Syst. Evol. Microbiol.">
        <title>The Global Catalogue of Microorganisms (GCM) 10K type strain sequencing project: providing services to taxonomists for standard genome sequencing and annotation.</title>
        <authorList>
            <consortium name="The Broad Institute Genomics Platform"/>
            <consortium name="The Broad Institute Genome Sequencing Center for Infectious Disease"/>
            <person name="Wu L."/>
            <person name="Ma J."/>
        </authorList>
    </citation>
    <scope>NUCLEOTIDE SEQUENCE [LARGE SCALE GENOMIC DNA]</scope>
    <source>
        <strain evidence="4">CGMCC 1.12151</strain>
    </source>
</reference>
<sequence length="148" mass="16926">MIFRSKMDAPFIGSISAAILLIAAATIVPLFLEDVQFSEMLILMAIFFVTTGFILWTIFDIQYIFHKDHLFVKGGPFRSRIPYNDILKVSPTRNIFTGYRLLSARDALELTNNKTMFSTIKISPTDQDAFIAELKERCPELLIDEKLQ</sequence>
<organism evidence="3 4">
    <name type="scientific">Planococcus dechangensis</name>
    <dbReference type="NCBI Taxonomy" id="1176255"/>
    <lineage>
        <taxon>Bacteria</taxon>
        <taxon>Bacillati</taxon>
        <taxon>Bacillota</taxon>
        <taxon>Bacilli</taxon>
        <taxon>Bacillales</taxon>
        <taxon>Caryophanaceae</taxon>
        <taxon>Planococcus</taxon>
    </lineage>
</organism>
<evidence type="ECO:0000256" key="1">
    <source>
        <dbReference type="SAM" id="Phobius"/>
    </source>
</evidence>
<evidence type="ECO:0000313" key="4">
    <source>
        <dbReference type="Proteomes" id="UP001595932"/>
    </source>
</evidence>
<feature type="domain" description="Uncharacterized protein YyaB-like PH" evidence="2">
    <location>
        <begin position="62"/>
        <end position="138"/>
    </location>
</feature>
<dbReference type="RefSeq" id="WP_377278347.1">
    <property type="nucleotide sequence ID" value="NZ_JBHSGL010000005.1"/>
</dbReference>
<accession>A0ABV9MAK0</accession>
<evidence type="ECO:0000313" key="3">
    <source>
        <dbReference type="EMBL" id="MFC4712867.1"/>
    </source>
</evidence>
<dbReference type="InterPro" id="IPR009589">
    <property type="entry name" value="PH_YyaB-like"/>
</dbReference>
<dbReference type="EMBL" id="JBHSGL010000005">
    <property type="protein sequence ID" value="MFC4712867.1"/>
    <property type="molecule type" value="Genomic_DNA"/>
</dbReference>
<feature type="transmembrane region" description="Helical" evidence="1">
    <location>
        <begin position="38"/>
        <end position="59"/>
    </location>
</feature>
<keyword evidence="1" id="KW-0472">Membrane</keyword>
<dbReference type="Pfam" id="PF06713">
    <property type="entry name" value="bPH_4"/>
    <property type="match status" value="1"/>
</dbReference>
<dbReference type="Proteomes" id="UP001595932">
    <property type="component" value="Unassembled WGS sequence"/>
</dbReference>